<keyword evidence="5" id="KW-1185">Reference proteome</keyword>
<feature type="DNA-binding region" description="H-T-H motif" evidence="2">
    <location>
        <begin position="43"/>
        <end position="62"/>
    </location>
</feature>
<dbReference type="InterPro" id="IPR036271">
    <property type="entry name" value="Tet_transcr_reg_TetR-rel_C_sf"/>
</dbReference>
<dbReference type="SUPFAM" id="SSF48498">
    <property type="entry name" value="Tetracyclin repressor-like, C-terminal domain"/>
    <property type="match status" value="1"/>
</dbReference>
<accession>A0A2C9D442</accession>
<dbReference type="InterPro" id="IPR009057">
    <property type="entry name" value="Homeodomain-like_sf"/>
</dbReference>
<keyword evidence="1 2" id="KW-0238">DNA-binding</keyword>
<dbReference type="RefSeq" id="WP_099555577.1">
    <property type="nucleotide sequence ID" value="NZ_LT960614.1"/>
</dbReference>
<dbReference type="Gene3D" id="1.10.10.60">
    <property type="entry name" value="Homeodomain-like"/>
    <property type="match status" value="1"/>
</dbReference>
<dbReference type="Gene3D" id="1.10.357.10">
    <property type="entry name" value="Tetracycline Repressor, domain 2"/>
    <property type="match status" value="1"/>
</dbReference>
<dbReference type="GO" id="GO:0045892">
    <property type="term" value="P:negative regulation of DNA-templated transcription"/>
    <property type="evidence" value="ECO:0007669"/>
    <property type="project" value="InterPro"/>
</dbReference>
<proteinExistence type="predicted"/>
<dbReference type="KEGG" id="hdi:HDIA_1462"/>
<dbReference type="EMBL" id="LT960614">
    <property type="protein sequence ID" value="SON55003.1"/>
    <property type="molecule type" value="Genomic_DNA"/>
</dbReference>
<dbReference type="Pfam" id="PF08362">
    <property type="entry name" value="TetR_C_3"/>
    <property type="match status" value="1"/>
</dbReference>
<dbReference type="InterPro" id="IPR001647">
    <property type="entry name" value="HTH_TetR"/>
</dbReference>
<name>A0A2C9D442_9HYPH</name>
<evidence type="ECO:0000256" key="2">
    <source>
        <dbReference type="PROSITE-ProRule" id="PRU00335"/>
    </source>
</evidence>
<dbReference type="OrthoDB" id="2356263at2"/>
<dbReference type="AlphaFoldDB" id="A0A2C9D442"/>
<dbReference type="PANTHER" id="PTHR30055">
    <property type="entry name" value="HTH-TYPE TRANSCRIPTIONAL REGULATOR RUTR"/>
    <property type="match status" value="1"/>
</dbReference>
<dbReference type="PROSITE" id="PS50977">
    <property type="entry name" value="HTH_TETR_2"/>
    <property type="match status" value="1"/>
</dbReference>
<dbReference type="GO" id="GO:0000976">
    <property type="term" value="F:transcription cis-regulatory region binding"/>
    <property type="evidence" value="ECO:0007669"/>
    <property type="project" value="TreeGrafter"/>
</dbReference>
<dbReference type="SUPFAM" id="SSF46689">
    <property type="entry name" value="Homeodomain-like"/>
    <property type="match status" value="1"/>
</dbReference>
<organism evidence="4 5">
    <name type="scientific">Hartmannibacter diazotrophicus</name>
    <dbReference type="NCBI Taxonomy" id="1482074"/>
    <lineage>
        <taxon>Bacteria</taxon>
        <taxon>Pseudomonadati</taxon>
        <taxon>Pseudomonadota</taxon>
        <taxon>Alphaproteobacteria</taxon>
        <taxon>Hyphomicrobiales</taxon>
        <taxon>Pleomorphomonadaceae</taxon>
        <taxon>Hartmannibacter</taxon>
    </lineage>
</organism>
<dbReference type="Proteomes" id="UP000223606">
    <property type="component" value="Chromosome 1"/>
</dbReference>
<protein>
    <submittedName>
        <fullName evidence="4">Rut operon repressor</fullName>
    </submittedName>
</protein>
<sequence>MLVDNTARASQSKKRTRIQIENEERILDAALDIFSTYGFRGATVDQIAESAGMSKPNLLYYFRRKQDIYVAVLTRTLESWLTPLEAIDPDGDPEEEIRQFVSQKMAMSRDNPKASRLFASEILQGAPTVMPQLKTELRDIVERKSAVLKGWMAAGRLAPVDPVHVIFMIWAMTQHYADFDTQIVGVTGESIVTSPAMFEAASKSVGDIFFKGILPRPPQE</sequence>
<evidence type="ECO:0000313" key="5">
    <source>
        <dbReference type="Proteomes" id="UP000223606"/>
    </source>
</evidence>
<dbReference type="GO" id="GO:0003700">
    <property type="term" value="F:DNA-binding transcription factor activity"/>
    <property type="evidence" value="ECO:0007669"/>
    <property type="project" value="TreeGrafter"/>
</dbReference>
<evidence type="ECO:0000256" key="1">
    <source>
        <dbReference type="ARBA" id="ARBA00023125"/>
    </source>
</evidence>
<dbReference type="InterPro" id="IPR013573">
    <property type="entry name" value="Tscrpt_reg_YcdC_C"/>
</dbReference>
<dbReference type="PRINTS" id="PR00455">
    <property type="entry name" value="HTHTETR"/>
</dbReference>
<dbReference type="Pfam" id="PF00440">
    <property type="entry name" value="TetR_N"/>
    <property type="match status" value="1"/>
</dbReference>
<dbReference type="InterPro" id="IPR050109">
    <property type="entry name" value="HTH-type_TetR-like_transc_reg"/>
</dbReference>
<reference evidence="5" key="1">
    <citation type="submission" date="2017-09" db="EMBL/GenBank/DDBJ databases">
        <title>Genome sequence of Nannocystis excedens DSM 71.</title>
        <authorList>
            <person name="Blom J."/>
        </authorList>
    </citation>
    <scope>NUCLEOTIDE SEQUENCE [LARGE SCALE GENOMIC DNA]</scope>
    <source>
        <strain evidence="5">type strain: E19</strain>
    </source>
</reference>
<dbReference type="PANTHER" id="PTHR30055:SF196">
    <property type="entry name" value="HTH-TYPE TRANSCRIPTIONAL REGULATOR RUTR"/>
    <property type="match status" value="1"/>
</dbReference>
<feature type="domain" description="HTH tetR-type" evidence="3">
    <location>
        <begin position="20"/>
        <end position="80"/>
    </location>
</feature>
<evidence type="ECO:0000313" key="4">
    <source>
        <dbReference type="EMBL" id="SON55003.1"/>
    </source>
</evidence>
<evidence type="ECO:0000259" key="3">
    <source>
        <dbReference type="PROSITE" id="PS50977"/>
    </source>
</evidence>
<gene>
    <name evidence="4" type="primary">rutR</name>
    <name evidence="4" type="ORF">HDIA_1462</name>
</gene>